<dbReference type="RefSeq" id="WP_093145569.1">
    <property type="nucleotide sequence ID" value="NZ_BMWO01000040.1"/>
</dbReference>
<reference evidence="2 3" key="1">
    <citation type="submission" date="2016-10" db="EMBL/GenBank/DDBJ databases">
        <authorList>
            <person name="de Groot N.N."/>
        </authorList>
    </citation>
    <scope>NUCLEOTIDE SEQUENCE [LARGE SCALE GENOMIC DNA]</scope>
    <source>
        <strain evidence="2 3">DSM 16195</strain>
    </source>
</reference>
<evidence type="ECO:0000313" key="3">
    <source>
        <dbReference type="Proteomes" id="UP000199321"/>
    </source>
</evidence>
<evidence type="ECO:0000313" key="2">
    <source>
        <dbReference type="EMBL" id="SDF30116.1"/>
    </source>
</evidence>
<name>A0A1G7JYT2_9FLAO</name>
<dbReference type="AlphaFoldDB" id="A0A1G7JYT2"/>
<keyword evidence="1" id="KW-0472">Membrane</keyword>
<gene>
    <name evidence="2" type="ORF">SAMN05421855_1382</name>
</gene>
<keyword evidence="3" id="KW-1185">Reference proteome</keyword>
<dbReference type="STRING" id="227084.SAMN05421855_1382"/>
<dbReference type="EMBL" id="FNBA01000038">
    <property type="protein sequence ID" value="SDF30116.1"/>
    <property type="molecule type" value="Genomic_DNA"/>
</dbReference>
<sequence length="173" mass="20304">METVTIGYIVIGILVVILLLQRKRIDKNAEFDSYNHNWTDELKDWSIMTSFSELKLLSKYAGELRFGPAFLHLKTEPKNVFGKEFFGDWFYRTENGVYLQKWNSNPIKTGVHTKANNDLIYYDRLKNKIEVLETGIKSFHWTMEKDENNELTLISDNGKTKNRIKITNANNVY</sequence>
<feature type="transmembrane region" description="Helical" evidence="1">
    <location>
        <begin position="6"/>
        <end position="21"/>
    </location>
</feature>
<evidence type="ECO:0000256" key="1">
    <source>
        <dbReference type="SAM" id="Phobius"/>
    </source>
</evidence>
<proteinExistence type="predicted"/>
<organism evidence="2 3">
    <name type="scientific">Ulvibacter litoralis</name>
    <dbReference type="NCBI Taxonomy" id="227084"/>
    <lineage>
        <taxon>Bacteria</taxon>
        <taxon>Pseudomonadati</taxon>
        <taxon>Bacteroidota</taxon>
        <taxon>Flavobacteriia</taxon>
        <taxon>Flavobacteriales</taxon>
        <taxon>Flavobacteriaceae</taxon>
        <taxon>Ulvibacter</taxon>
    </lineage>
</organism>
<keyword evidence="1" id="KW-0812">Transmembrane</keyword>
<keyword evidence="1" id="KW-1133">Transmembrane helix</keyword>
<dbReference type="Proteomes" id="UP000199321">
    <property type="component" value="Unassembled WGS sequence"/>
</dbReference>
<accession>A0A1G7JYT2</accession>
<protein>
    <submittedName>
        <fullName evidence="2">Uncharacterized protein</fullName>
    </submittedName>
</protein>